<dbReference type="InterPro" id="IPR011009">
    <property type="entry name" value="Kinase-like_dom_sf"/>
</dbReference>
<dbReference type="Gene3D" id="1.10.510.10">
    <property type="entry name" value="Transferase(Phosphotransferase) domain 1"/>
    <property type="match status" value="1"/>
</dbReference>
<dbReference type="GO" id="GO:0007165">
    <property type="term" value="P:signal transduction"/>
    <property type="evidence" value="ECO:0007669"/>
    <property type="project" value="TreeGrafter"/>
</dbReference>
<dbReference type="InterPro" id="IPR017441">
    <property type="entry name" value="Protein_kinase_ATP_BS"/>
</dbReference>
<dbReference type="Gene3D" id="3.30.200.20">
    <property type="entry name" value="Phosphorylase Kinase, domain 1"/>
    <property type="match status" value="1"/>
</dbReference>
<feature type="region of interest" description="Disordered" evidence="8">
    <location>
        <begin position="520"/>
        <end position="539"/>
    </location>
</feature>
<feature type="binding site" evidence="7">
    <location>
        <position position="48"/>
    </location>
    <ligand>
        <name>ATP</name>
        <dbReference type="ChEBI" id="CHEBI:30616"/>
    </ligand>
</feature>
<keyword evidence="3" id="KW-0808">Transferase</keyword>
<dbReference type="OrthoDB" id="1732493at2759"/>
<accession>A0A8J4WFS9</accession>
<dbReference type="PROSITE" id="PS50011">
    <property type="entry name" value="PROTEIN_KINASE_DOM"/>
    <property type="match status" value="1"/>
</dbReference>
<feature type="domain" description="Protein kinase" evidence="9">
    <location>
        <begin position="20"/>
        <end position="307"/>
    </location>
</feature>
<dbReference type="GO" id="GO:0010468">
    <property type="term" value="P:regulation of gene expression"/>
    <property type="evidence" value="ECO:0007669"/>
    <property type="project" value="TreeGrafter"/>
</dbReference>
<dbReference type="PANTHER" id="PTHR24056:SF472">
    <property type="entry name" value="CYCLIN-DEPENDENT KINASE 4, ISOFORM A"/>
    <property type="match status" value="1"/>
</dbReference>
<dbReference type="EMBL" id="LUCH01004194">
    <property type="protein sequence ID" value="KAF5399278.1"/>
    <property type="molecule type" value="Genomic_DNA"/>
</dbReference>
<evidence type="ECO:0000256" key="8">
    <source>
        <dbReference type="SAM" id="MobiDB-lite"/>
    </source>
</evidence>
<feature type="compositionally biased region" description="Low complexity" evidence="8">
    <location>
        <begin position="472"/>
        <end position="488"/>
    </location>
</feature>
<dbReference type="GO" id="GO:0010389">
    <property type="term" value="P:regulation of G2/M transition of mitotic cell cycle"/>
    <property type="evidence" value="ECO:0007669"/>
    <property type="project" value="TreeGrafter"/>
</dbReference>
<dbReference type="Proteomes" id="UP000748531">
    <property type="component" value="Unassembled WGS sequence"/>
</dbReference>
<protein>
    <submittedName>
        <fullName evidence="10">Cyclin-dependent kinase 6</fullName>
    </submittedName>
</protein>
<evidence type="ECO:0000256" key="1">
    <source>
        <dbReference type="ARBA" id="ARBA00006485"/>
    </source>
</evidence>
<evidence type="ECO:0000256" key="4">
    <source>
        <dbReference type="ARBA" id="ARBA00022741"/>
    </source>
</evidence>
<name>A0A8J4WFS9_9TREM</name>
<proteinExistence type="inferred from homology"/>
<dbReference type="PROSITE" id="PS00107">
    <property type="entry name" value="PROTEIN_KINASE_ATP"/>
    <property type="match status" value="1"/>
</dbReference>
<sequence length="832" mass="91316">MDGVVPIKTGYERFSFTNSYKLAQLLGSGAYGRVFKGTAPNGATVALKEIILETKDEGIPLSTLRELSVLKKVQSYNSSHLVQMLDISLTKKQNQLCIYIVFEFVDCDLARFLSHHVPPTGLPPDTIRDLSEQLLRGTDFLHSHRIIHRDLKPANLLIDREGRQLKITDFGLSRVLGWESTLTPTVVTLWYRAPEILLQSEYLSPCDIWAAGCIIAELFNCSALFCADTELELLGLIFNKLGFPDVEDWPVHSHLKRSDFRVSQNKSSLRSSIKTSDAAALDLLEKMIRFNPQKRITACDALSLPYFHPRPNTFPGLPFHSHSVSSLSSLVDGPAIAPPHRHTAISSHQLQSCAVAARTGSFSELAPSHPTSHGACTTYIHRPLVCVGTCGYDEVDSARRSLPDSISSHTLAEHHLQPSSSHSSTLVALNSCPTSTETEQHQHNLMMSVVKHAIDDVKTPSPSSWSIPEAVPSSSSTPPRRPITRQQTRRYTQFTVPVTSVGQSTVFQVCAENTTPSKPIQAAPLDTRTSGNVKIPGITEGTIGTGRWAVRQRKTARRRTVTGSVGQTSKDSVKSVTPQLSKPVVHPANNLQRMTEPTLIQSSVGSKPLHFDPIKSFPVVTLSDSTLNFVRSPSVQHQQYHRRLTKLLDRHQSKHLGHHPHPNVATVPSVCPGVTRLARYSMDPNMTTRVLLPIAERHVTKEHVLVRTNTVEKLIKPSSTNLEIEQVSTTNENALCSPSKQPRVLVQLVAQTNQQRLCEVSANLSMNSDHSVLVDEEEPTALNVVYSSCGGGTDTEDSECQIVNTSLGINSAMTGLALVNRTNSLNSAHGSG</sequence>
<evidence type="ECO:0000256" key="2">
    <source>
        <dbReference type="ARBA" id="ARBA00022527"/>
    </source>
</evidence>
<keyword evidence="5 10" id="KW-0418">Kinase</keyword>
<evidence type="ECO:0000256" key="5">
    <source>
        <dbReference type="ARBA" id="ARBA00022777"/>
    </source>
</evidence>
<comment type="caution">
    <text evidence="10">The sequence shown here is derived from an EMBL/GenBank/DDBJ whole genome shotgun (WGS) entry which is preliminary data.</text>
</comment>
<dbReference type="GO" id="GO:0005737">
    <property type="term" value="C:cytoplasm"/>
    <property type="evidence" value="ECO:0007669"/>
    <property type="project" value="TreeGrafter"/>
</dbReference>
<feature type="region of interest" description="Disordered" evidence="8">
    <location>
        <begin position="458"/>
        <end position="488"/>
    </location>
</feature>
<organism evidence="10 11">
    <name type="scientific">Paragonimus heterotremus</name>
    <dbReference type="NCBI Taxonomy" id="100268"/>
    <lineage>
        <taxon>Eukaryota</taxon>
        <taxon>Metazoa</taxon>
        <taxon>Spiralia</taxon>
        <taxon>Lophotrochozoa</taxon>
        <taxon>Platyhelminthes</taxon>
        <taxon>Trematoda</taxon>
        <taxon>Digenea</taxon>
        <taxon>Plagiorchiida</taxon>
        <taxon>Troglotremata</taxon>
        <taxon>Troglotrematidae</taxon>
        <taxon>Paragonimus</taxon>
    </lineage>
</organism>
<evidence type="ECO:0000256" key="6">
    <source>
        <dbReference type="ARBA" id="ARBA00022840"/>
    </source>
</evidence>
<dbReference type="SUPFAM" id="SSF56112">
    <property type="entry name" value="Protein kinase-like (PK-like)"/>
    <property type="match status" value="1"/>
</dbReference>
<evidence type="ECO:0000256" key="7">
    <source>
        <dbReference type="PROSITE-ProRule" id="PRU10141"/>
    </source>
</evidence>
<dbReference type="InterPro" id="IPR000719">
    <property type="entry name" value="Prot_kinase_dom"/>
</dbReference>
<dbReference type="Pfam" id="PF00069">
    <property type="entry name" value="Pkinase"/>
    <property type="match status" value="1"/>
</dbReference>
<evidence type="ECO:0000313" key="11">
    <source>
        <dbReference type="Proteomes" id="UP000748531"/>
    </source>
</evidence>
<feature type="compositionally biased region" description="Polar residues" evidence="8">
    <location>
        <begin position="561"/>
        <end position="579"/>
    </location>
</feature>
<comment type="similarity">
    <text evidence="1">Belongs to the protein kinase superfamily. CMGC Ser/Thr protein kinase family. CDC2/CDKX subfamily.</text>
</comment>
<dbReference type="GO" id="GO:0005524">
    <property type="term" value="F:ATP binding"/>
    <property type="evidence" value="ECO:0007669"/>
    <property type="project" value="UniProtKB-UniRule"/>
</dbReference>
<dbReference type="PROSITE" id="PS00108">
    <property type="entry name" value="PROTEIN_KINASE_ST"/>
    <property type="match status" value="1"/>
</dbReference>
<reference evidence="10" key="1">
    <citation type="submission" date="2019-05" db="EMBL/GenBank/DDBJ databases">
        <title>Annotation for the trematode Paragonimus heterotremus.</title>
        <authorList>
            <person name="Choi Y.-J."/>
        </authorList>
    </citation>
    <scope>NUCLEOTIDE SEQUENCE</scope>
    <source>
        <strain evidence="10">LC</strain>
    </source>
</reference>
<dbReference type="SMART" id="SM00220">
    <property type="entry name" value="S_TKc"/>
    <property type="match status" value="1"/>
</dbReference>
<dbReference type="GO" id="GO:0030332">
    <property type="term" value="F:cyclin binding"/>
    <property type="evidence" value="ECO:0007669"/>
    <property type="project" value="TreeGrafter"/>
</dbReference>
<dbReference type="FunFam" id="1.10.510.10:FF:000624">
    <property type="entry name" value="Mitogen-activated protein kinase"/>
    <property type="match status" value="1"/>
</dbReference>
<dbReference type="InterPro" id="IPR050108">
    <property type="entry name" value="CDK"/>
</dbReference>
<dbReference type="AlphaFoldDB" id="A0A8J4WFS9"/>
<evidence type="ECO:0000259" key="9">
    <source>
        <dbReference type="PROSITE" id="PS50011"/>
    </source>
</evidence>
<dbReference type="GO" id="GO:0004693">
    <property type="term" value="F:cyclin-dependent protein serine/threonine kinase activity"/>
    <property type="evidence" value="ECO:0007669"/>
    <property type="project" value="TreeGrafter"/>
</dbReference>
<dbReference type="PANTHER" id="PTHR24056">
    <property type="entry name" value="CELL DIVISION PROTEIN KINASE"/>
    <property type="match status" value="1"/>
</dbReference>
<gene>
    <name evidence="10" type="ORF">PHET_04154</name>
</gene>
<evidence type="ECO:0000256" key="3">
    <source>
        <dbReference type="ARBA" id="ARBA00022679"/>
    </source>
</evidence>
<evidence type="ECO:0000313" key="10">
    <source>
        <dbReference type="EMBL" id="KAF5399278.1"/>
    </source>
</evidence>
<dbReference type="GO" id="GO:0000307">
    <property type="term" value="C:cyclin-dependent protein kinase holoenzyme complex"/>
    <property type="evidence" value="ECO:0007669"/>
    <property type="project" value="TreeGrafter"/>
</dbReference>
<dbReference type="GO" id="GO:0000082">
    <property type="term" value="P:G1/S transition of mitotic cell cycle"/>
    <property type="evidence" value="ECO:0007669"/>
    <property type="project" value="TreeGrafter"/>
</dbReference>
<keyword evidence="4 7" id="KW-0547">Nucleotide-binding</keyword>
<dbReference type="GO" id="GO:0005634">
    <property type="term" value="C:nucleus"/>
    <property type="evidence" value="ECO:0007669"/>
    <property type="project" value="TreeGrafter"/>
</dbReference>
<feature type="region of interest" description="Disordered" evidence="8">
    <location>
        <begin position="554"/>
        <end position="579"/>
    </location>
</feature>
<keyword evidence="11" id="KW-1185">Reference proteome</keyword>
<dbReference type="InterPro" id="IPR008271">
    <property type="entry name" value="Ser/Thr_kinase_AS"/>
</dbReference>
<keyword evidence="2" id="KW-0723">Serine/threonine-protein kinase</keyword>
<keyword evidence="6 7" id="KW-0067">ATP-binding</keyword>